<dbReference type="InterPro" id="IPR001611">
    <property type="entry name" value="Leu-rich_rpt"/>
</dbReference>
<evidence type="ECO:0000256" key="2">
    <source>
        <dbReference type="ARBA" id="ARBA00022737"/>
    </source>
</evidence>
<feature type="chain" id="PRO_5039907263" evidence="3">
    <location>
        <begin position="22"/>
        <end position="459"/>
    </location>
</feature>
<evidence type="ECO:0000313" key="5">
    <source>
        <dbReference type="Proteomes" id="UP001107558"/>
    </source>
</evidence>
<dbReference type="PRINTS" id="PR00019">
    <property type="entry name" value="LEURICHRPT"/>
</dbReference>
<dbReference type="Pfam" id="PF13855">
    <property type="entry name" value="LRR_8"/>
    <property type="match status" value="2"/>
</dbReference>
<dbReference type="PANTHER" id="PTHR24366:SF96">
    <property type="entry name" value="LEUCINE RICH REPEAT CONTAINING 53"/>
    <property type="match status" value="1"/>
</dbReference>
<keyword evidence="2" id="KW-0677">Repeat</keyword>
<name>A0A9J6BKK6_POLVA</name>
<dbReference type="SMART" id="SM00369">
    <property type="entry name" value="LRR_TYP"/>
    <property type="match status" value="7"/>
</dbReference>
<proteinExistence type="predicted"/>
<dbReference type="Proteomes" id="UP001107558">
    <property type="component" value="Chromosome 3"/>
</dbReference>
<accession>A0A9J6BKK6</accession>
<dbReference type="Gene3D" id="3.80.10.10">
    <property type="entry name" value="Ribonuclease Inhibitor"/>
    <property type="match status" value="1"/>
</dbReference>
<keyword evidence="5" id="KW-1185">Reference proteome</keyword>
<feature type="signal peptide" evidence="3">
    <location>
        <begin position="1"/>
        <end position="21"/>
    </location>
</feature>
<evidence type="ECO:0000313" key="4">
    <source>
        <dbReference type="EMBL" id="KAG5670409.1"/>
    </source>
</evidence>
<dbReference type="InterPro" id="IPR003591">
    <property type="entry name" value="Leu-rich_rpt_typical-subtyp"/>
</dbReference>
<dbReference type="OrthoDB" id="6022531at2759"/>
<keyword evidence="3" id="KW-0732">Signal</keyword>
<organism evidence="4 5">
    <name type="scientific">Polypedilum vanderplanki</name>
    <name type="common">Sleeping chironomid midge</name>
    <dbReference type="NCBI Taxonomy" id="319348"/>
    <lineage>
        <taxon>Eukaryota</taxon>
        <taxon>Metazoa</taxon>
        <taxon>Ecdysozoa</taxon>
        <taxon>Arthropoda</taxon>
        <taxon>Hexapoda</taxon>
        <taxon>Insecta</taxon>
        <taxon>Pterygota</taxon>
        <taxon>Neoptera</taxon>
        <taxon>Endopterygota</taxon>
        <taxon>Diptera</taxon>
        <taxon>Nematocera</taxon>
        <taxon>Chironomoidea</taxon>
        <taxon>Chironomidae</taxon>
        <taxon>Chironominae</taxon>
        <taxon>Polypedilum</taxon>
        <taxon>Polypedilum</taxon>
    </lineage>
</organism>
<keyword evidence="1" id="KW-0433">Leucine-rich repeat</keyword>
<sequence length="459" mass="53178">MLFKIFFFLIVFCICEIQINGQSENYFCSTNPLKLILKGFRDVEDIEKFCQSKSNWECDDYGQKFIVSQGEFTKIEFQNISITHLPMNCLSLFPNLKELNASNSEIEKVGEFTNYYGSHLEILNLSRNKIKKIENSPFRNLGNLKYLDLSYNQIEVIESNFFNNIVKSIAKIDLSYNKLKQFDEQLLSDGYQIYNLGNNLTIQLDNNLIEKFLPTRKNCALNLENLGFKLTLDLSDNLFKSIESKCDITVLDISNNQLKDVKANATEVIVNNNKIKTMNFFTDPNIVSLKNNDLQSLDYVNFLSAFKNVQELDISNNLFGSLKIETFADMRNLKKLSLRGIGLTKILFGLFGQLRKLEYLDLSYNDLSTFDHQNFLALDNLKTLDLSGNKLRMLFNFENIKEILPKLQFIALEGNKWSCSYLSLIKKSFNKQQVQLIEAKKPVKNERNIFGIQCYFDEL</sequence>
<dbReference type="InterPro" id="IPR032675">
    <property type="entry name" value="LRR_dom_sf"/>
</dbReference>
<comment type="caution">
    <text evidence="4">The sequence shown here is derived from an EMBL/GenBank/DDBJ whole genome shotgun (WGS) entry which is preliminary data.</text>
</comment>
<protein>
    <submittedName>
        <fullName evidence="4">Uncharacterized protein</fullName>
    </submittedName>
</protein>
<dbReference type="AlphaFoldDB" id="A0A9J6BKK6"/>
<dbReference type="EMBL" id="JADBJN010000003">
    <property type="protein sequence ID" value="KAG5670409.1"/>
    <property type="molecule type" value="Genomic_DNA"/>
</dbReference>
<dbReference type="SMART" id="SM00365">
    <property type="entry name" value="LRR_SD22"/>
    <property type="match status" value="4"/>
</dbReference>
<dbReference type="SUPFAM" id="SSF52058">
    <property type="entry name" value="L domain-like"/>
    <property type="match status" value="1"/>
</dbReference>
<dbReference type="PROSITE" id="PS51450">
    <property type="entry name" value="LRR"/>
    <property type="match status" value="4"/>
</dbReference>
<gene>
    <name evidence="4" type="ORF">PVAND_000677</name>
</gene>
<evidence type="ECO:0000256" key="3">
    <source>
        <dbReference type="SAM" id="SignalP"/>
    </source>
</evidence>
<evidence type="ECO:0000256" key="1">
    <source>
        <dbReference type="ARBA" id="ARBA00022614"/>
    </source>
</evidence>
<reference evidence="4" key="1">
    <citation type="submission" date="2021-03" db="EMBL/GenBank/DDBJ databases">
        <title>Chromosome level genome of the anhydrobiotic midge Polypedilum vanderplanki.</title>
        <authorList>
            <person name="Yoshida Y."/>
            <person name="Kikawada T."/>
            <person name="Gusev O."/>
        </authorList>
    </citation>
    <scope>NUCLEOTIDE SEQUENCE</scope>
    <source>
        <strain evidence="4">NIAS01</strain>
        <tissue evidence="4">Whole body or cell culture</tissue>
    </source>
</reference>
<dbReference type="PANTHER" id="PTHR24366">
    <property type="entry name" value="IG(IMMUNOGLOBULIN) AND LRR(LEUCINE RICH REPEAT) DOMAINS"/>
    <property type="match status" value="1"/>
</dbReference>